<comment type="caution">
    <text evidence="2">The sequence shown here is derived from an EMBL/GenBank/DDBJ whole genome shotgun (WGS) entry which is preliminary data.</text>
</comment>
<organism evidence="2 3">
    <name type="scientific">Mikania micrantha</name>
    <name type="common">bitter vine</name>
    <dbReference type="NCBI Taxonomy" id="192012"/>
    <lineage>
        <taxon>Eukaryota</taxon>
        <taxon>Viridiplantae</taxon>
        <taxon>Streptophyta</taxon>
        <taxon>Embryophyta</taxon>
        <taxon>Tracheophyta</taxon>
        <taxon>Spermatophyta</taxon>
        <taxon>Magnoliopsida</taxon>
        <taxon>eudicotyledons</taxon>
        <taxon>Gunneridae</taxon>
        <taxon>Pentapetalae</taxon>
        <taxon>asterids</taxon>
        <taxon>campanulids</taxon>
        <taxon>Asterales</taxon>
        <taxon>Asteraceae</taxon>
        <taxon>Asteroideae</taxon>
        <taxon>Heliantheae alliance</taxon>
        <taxon>Eupatorieae</taxon>
        <taxon>Mikania</taxon>
    </lineage>
</organism>
<reference evidence="2 3" key="1">
    <citation type="submission" date="2019-05" db="EMBL/GenBank/DDBJ databases">
        <title>Mikania micrantha, genome provides insights into the molecular mechanism of rapid growth.</title>
        <authorList>
            <person name="Liu B."/>
        </authorList>
    </citation>
    <scope>NUCLEOTIDE SEQUENCE [LARGE SCALE GENOMIC DNA]</scope>
    <source>
        <strain evidence="2">NLD-2019</strain>
        <tissue evidence="2">Leaf</tissue>
    </source>
</reference>
<keyword evidence="3" id="KW-1185">Reference proteome</keyword>
<dbReference type="Proteomes" id="UP000326396">
    <property type="component" value="Linkage Group LG14"/>
</dbReference>
<name>A0A5N6P9C4_9ASTR</name>
<sequence>MKGTWSNINKLGREWKGEGKNIEVLLRKQVGDGNNTMFWKHAWFGFLPFKILFPNLFALESIRNCKVAQRIHKSLDGSITFTWDWKRSINDVDCLHDLDDLESMVQEYNFKEGVDKWIWHGSNSEIFSTKSCRLWIDKQEDPPHRLITWLNWTPPKVLCFVWRLAQNRVPTAANLVIRRIQLRSIYCSLCRLEEETVEHLFYKCPVAQETWRRI</sequence>
<gene>
    <name evidence="2" type="ORF">E3N88_12906</name>
</gene>
<dbReference type="AlphaFoldDB" id="A0A5N6P9C4"/>
<evidence type="ECO:0000313" key="2">
    <source>
        <dbReference type="EMBL" id="KAD5961433.1"/>
    </source>
</evidence>
<accession>A0A5N6P9C4</accession>
<dbReference type="PANTHER" id="PTHR36617">
    <property type="entry name" value="PROTEIN, PUTATIVE-RELATED"/>
    <property type="match status" value="1"/>
</dbReference>
<dbReference type="OrthoDB" id="1733298at2759"/>
<evidence type="ECO:0000259" key="1">
    <source>
        <dbReference type="Pfam" id="PF13966"/>
    </source>
</evidence>
<dbReference type="EMBL" id="SZYD01000006">
    <property type="protein sequence ID" value="KAD5961433.1"/>
    <property type="molecule type" value="Genomic_DNA"/>
</dbReference>
<protein>
    <recommendedName>
        <fullName evidence="1">Reverse transcriptase zinc-binding domain-containing protein</fullName>
    </recommendedName>
</protein>
<feature type="domain" description="Reverse transcriptase zinc-binding" evidence="1">
    <location>
        <begin position="138"/>
        <end position="211"/>
    </location>
</feature>
<dbReference type="PANTHER" id="PTHR36617:SF15">
    <property type="entry name" value="REVERSE TRANSCRIPTASE ZINC-BINDING DOMAIN-CONTAINING PROTEIN"/>
    <property type="match status" value="1"/>
</dbReference>
<evidence type="ECO:0000313" key="3">
    <source>
        <dbReference type="Proteomes" id="UP000326396"/>
    </source>
</evidence>
<proteinExistence type="predicted"/>
<dbReference type="InterPro" id="IPR026960">
    <property type="entry name" value="RVT-Znf"/>
</dbReference>
<dbReference type="Pfam" id="PF13966">
    <property type="entry name" value="zf-RVT"/>
    <property type="match status" value="1"/>
</dbReference>